<dbReference type="STRING" id="869279.SE15_07625"/>
<reference evidence="1 2" key="1">
    <citation type="submission" date="2015-07" db="EMBL/GenBank/DDBJ databases">
        <title>Whole genome sequence of Thermanaerothrix daxensis DSM 23592.</title>
        <authorList>
            <person name="Hemp J."/>
            <person name="Ward L.M."/>
            <person name="Pace L.A."/>
            <person name="Fischer W.W."/>
        </authorList>
    </citation>
    <scope>NUCLEOTIDE SEQUENCE [LARGE SCALE GENOMIC DNA]</scope>
    <source>
        <strain evidence="1 2">GNS-1</strain>
    </source>
</reference>
<dbReference type="AlphaFoldDB" id="A0A0P6XVH1"/>
<dbReference type="RefSeq" id="WP_054521520.1">
    <property type="nucleotide sequence ID" value="NZ_LGKO01000004.1"/>
</dbReference>
<dbReference type="Proteomes" id="UP000050544">
    <property type="component" value="Unassembled WGS sequence"/>
</dbReference>
<name>A0A0P6XVH1_9CHLR</name>
<comment type="caution">
    <text evidence="1">The sequence shown here is derived from an EMBL/GenBank/DDBJ whole genome shotgun (WGS) entry which is preliminary data.</text>
</comment>
<gene>
    <name evidence="1" type="ORF">SE15_07625</name>
</gene>
<proteinExistence type="predicted"/>
<sequence>MASLGLSLEPGYWQNFTIADEDLQFLYNHLLETEMPQTAAELAEVLIKERIHREIERLKREQEAGGELYQPKNHYRIGQALRFPALGMKQGVVVNVRPGFNPDYPPFEVIEVEFDSSTHKEFAAGLAEHSLNAPMVVNAQDPLLDAKYVIKHYGREIAAKLNAIFETNPDLVRIAGAWFPRALLVDVSIGYLNLAEAVLEMAGGGPLPTRAILEQIELPSDVNPKLTEFSLNLALQEDGRFDEVGPAGQILWFLKRLEPEAVQTPPVLLKYSAQDGLVKPPPNILEELNRLVYDELEDYEVPSEEVGEVTLSLIFPHWRAGTLPLAGPVATLFPTAYESPRVRFNFVDEEDGTPYPGWVVRPYRYIYGLKEWFARQGVIPGSLITVRQGEKPGEVFIRARKKRPTKEWLRTVLIGSDGGIVFTMLKHTLGVEYDERMIIIIPDPDRLDQVWEQMHHQRTPLERVARTMAKELAKLNPQGHVHAQELYAAVNLVKRCPPSALLAVLAGLPDVTHLGDLYFRLSEEEDRHE</sequence>
<organism evidence="1 2">
    <name type="scientific">Thermanaerothrix daxensis</name>
    <dbReference type="NCBI Taxonomy" id="869279"/>
    <lineage>
        <taxon>Bacteria</taxon>
        <taxon>Bacillati</taxon>
        <taxon>Chloroflexota</taxon>
        <taxon>Anaerolineae</taxon>
        <taxon>Anaerolineales</taxon>
        <taxon>Anaerolineaceae</taxon>
        <taxon>Thermanaerothrix</taxon>
    </lineage>
</organism>
<accession>A0A0P6XVH1</accession>
<evidence type="ECO:0000313" key="2">
    <source>
        <dbReference type="Proteomes" id="UP000050544"/>
    </source>
</evidence>
<dbReference type="EMBL" id="LGKO01000004">
    <property type="protein sequence ID" value="KPL83131.1"/>
    <property type="molecule type" value="Genomic_DNA"/>
</dbReference>
<keyword evidence="2" id="KW-1185">Reference proteome</keyword>
<evidence type="ECO:0000313" key="1">
    <source>
        <dbReference type="EMBL" id="KPL83131.1"/>
    </source>
</evidence>
<protein>
    <submittedName>
        <fullName evidence="1">Uncharacterized protein</fullName>
    </submittedName>
</protein>
<dbReference type="OrthoDB" id="144485at2"/>